<dbReference type="GO" id="GO:0008270">
    <property type="term" value="F:zinc ion binding"/>
    <property type="evidence" value="ECO:0007669"/>
    <property type="project" value="UniProtKB-KW"/>
</dbReference>
<evidence type="ECO:0000256" key="3">
    <source>
        <dbReference type="ARBA" id="ARBA00022771"/>
    </source>
</evidence>
<evidence type="ECO:0000256" key="2">
    <source>
        <dbReference type="ARBA" id="ARBA00022723"/>
    </source>
</evidence>
<keyword evidence="6 7" id="KW-0175">Coiled coil</keyword>
<feature type="coiled-coil region" evidence="7">
    <location>
        <begin position="209"/>
        <end position="239"/>
    </location>
</feature>
<reference evidence="8" key="1">
    <citation type="journal article" date="2018" name="Nat. Genet.">
        <title>Extensive intraspecific gene order and gene structural variations between Mo17 and other maize genomes.</title>
        <authorList>
            <person name="Sun S."/>
            <person name="Zhou Y."/>
            <person name="Chen J."/>
            <person name="Shi J."/>
            <person name="Zhao H."/>
            <person name="Zhao H."/>
            <person name="Song W."/>
            <person name="Zhang M."/>
            <person name="Cui Y."/>
            <person name="Dong X."/>
            <person name="Liu H."/>
            <person name="Ma X."/>
            <person name="Jiao Y."/>
            <person name="Wang B."/>
            <person name="Wei X."/>
            <person name="Stein J.C."/>
            <person name="Glaubitz J.C."/>
            <person name="Lu F."/>
            <person name="Yu G."/>
            <person name="Liang C."/>
            <person name="Fengler K."/>
            <person name="Li B."/>
            <person name="Rafalski A."/>
            <person name="Schnable P.S."/>
            <person name="Ware D.H."/>
            <person name="Buckler E.S."/>
            <person name="Lai J."/>
        </authorList>
    </citation>
    <scope>NUCLEOTIDE SEQUENCE [LARGE SCALE GENOMIC DNA]</scope>
    <source>
        <tissue evidence="8">Seedling</tissue>
    </source>
</reference>
<dbReference type="InterPro" id="IPR013956">
    <property type="entry name" value="E3_ubiquit_lig_Bre1"/>
</dbReference>
<keyword evidence="6" id="KW-0808">Transferase</keyword>
<evidence type="ECO:0000313" key="8">
    <source>
        <dbReference type="EMBL" id="PWZ52547.1"/>
    </source>
</evidence>
<feature type="coiled-coil region" evidence="7">
    <location>
        <begin position="10"/>
        <end position="37"/>
    </location>
</feature>
<feature type="coiled-coil region" evidence="7">
    <location>
        <begin position="561"/>
        <end position="602"/>
    </location>
</feature>
<dbReference type="AlphaFoldDB" id="A0A317Y1P7"/>
<dbReference type="GO" id="GO:0061630">
    <property type="term" value="F:ubiquitin protein ligase activity"/>
    <property type="evidence" value="ECO:0007669"/>
    <property type="project" value="UniProtKB-EC"/>
</dbReference>
<dbReference type="PANTHER" id="PTHR23163">
    <property type="entry name" value="RING FINGER PROTEIN-RELATED"/>
    <property type="match status" value="1"/>
</dbReference>
<proteinExistence type="inferred from homology"/>
<evidence type="ECO:0000256" key="5">
    <source>
        <dbReference type="ARBA" id="ARBA00023242"/>
    </source>
</evidence>
<dbReference type="Proteomes" id="UP000251960">
    <property type="component" value="Chromosome 1"/>
</dbReference>
<dbReference type="GO" id="GO:0016567">
    <property type="term" value="P:protein ubiquitination"/>
    <property type="evidence" value="ECO:0007669"/>
    <property type="project" value="UniProtKB-UniRule"/>
</dbReference>
<evidence type="ECO:0000256" key="1">
    <source>
        <dbReference type="ARBA" id="ARBA00004123"/>
    </source>
</evidence>
<keyword evidence="3 6" id="KW-0863">Zinc-finger</keyword>
<accession>A0A317Y1P7</accession>
<protein>
    <recommendedName>
        <fullName evidence="6">E3 ubiquitin protein ligase</fullName>
        <ecNumber evidence="6">2.3.2.27</ecNumber>
    </recommendedName>
</protein>
<comment type="similarity">
    <text evidence="6">Belongs to the BRE1 family.</text>
</comment>
<comment type="caution">
    <text evidence="8">The sequence shown here is derived from an EMBL/GenBank/DDBJ whole genome shotgun (WGS) entry which is preliminary data.</text>
</comment>
<feature type="coiled-coil region" evidence="7">
    <location>
        <begin position="729"/>
        <end position="789"/>
    </location>
</feature>
<dbReference type="EC" id="2.3.2.27" evidence="6"/>
<sequence>MDSTALQYENQKLVQQLEVQKSEMHALEHKFKELSDDQCSYDKTLISLNKLWNQLIDDLVLLGVRAGGDLDNLQALDHEELSEESLESCPSEEIFLLRLLKTNNIRDNSDTSLLEFVEEALAFRSSATVTLMKSLQETISSQQVRSESLSLALNGQNSNEDVIVALQNHNDCLKEVAENASQAISIINEKHKRYLDEIEAFKSNHSRELQEIKRISGELEESIAELEESQRKLVVLQLQRHGSVMDASGANAVNGGISTHKSSDKSMSWQDLKDAVDAAKTLAGNRLLELHQTQEDNLILSKELGDLEGQLKDEKYVLVSKPYMILNDKLQHLNAEIERYRGLVEVLQNDKDQLMQREKEISAKAESLDSVKQTIITYEKKIEELETQIQILFSEKNNLETKVEETLQDSGKKDFKNEIHVMAAALSNELGMMENQLSRSKDAASEALALREQAESLRSLVAKKIEEHKKILDKYNSQVIEIKSLKALLRFHLPPRQLCASAFVACGSRNSPVLSALQLQVRTIADIEESETRARNQAEYLRSNLEEHSLELRVKAANEAEAACQQRLSFAEVELEELRTKVDASERDVVELKEAIRIKEAEGDAYISDIETVGQAYEDMQTQNQHLLQQLTDRDDFNIKLVSDSVKMKQACSSLLSDKLMLEKQLQQVNTSLESSKLKIARGEEQMKTCVAQAIKTSAENRHLTISLERIALEVSNTDKELKWLRSSVGSSEKEYEQTQQKISELRALLEHERSERRRLEEQYEEVKNEVMELTSETEETTVRKLEDEIKECKGILKCGVCFDRPKEVTYNVLYIFFLMT</sequence>
<dbReference type="PANTHER" id="PTHR23163:SF8">
    <property type="entry name" value="E3 UBIQUITIN-PROTEIN LIGASE BRE1-LIKE 2"/>
    <property type="match status" value="1"/>
</dbReference>
<gene>
    <name evidence="8" type="ORF">Zm00014a_005983</name>
</gene>
<evidence type="ECO:0000256" key="6">
    <source>
        <dbReference type="RuleBase" id="RU365038"/>
    </source>
</evidence>
<comment type="catalytic activity">
    <reaction evidence="6">
        <text>S-ubiquitinyl-[E2 ubiquitin-conjugating enzyme]-L-cysteine + [acceptor protein]-L-lysine = [E2 ubiquitin-conjugating enzyme]-L-cysteine + N(6)-ubiquitinyl-[acceptor protein]-L-lysine.</text>
        <dbReference type="EC" id="2.3.2.27"/>
    </reaction>
</comment>
<keyword evidence="6" id="KW-0833">Ubl conjugation pathway</keyword>
<keyword evidence="6" id="KW-0156">Chromatin regulator</keyword>
<dbReference type="GO" id="GO:0006325">
    <property type="term" value="P:chromatin organization"/>
    <property type="evidence" value="ECO:0007669"/>
    <property type="project" value="UniProtKB-KW"/>
</dbReference>
<dbReference type="GO" id="GO:0005634">
    <property type="term" value="C:nucleus"/>
    <property type="evidence" value="ECO:0007669"/>
    <property type="project" value="UniProtKB-SubCell"/>
</dbReference>
<comment type="pathway">
    <text evidence="6">Protein modification; protein ubiquitination.</text>
</comment>
<feature type="coiled-coil region" evidence="7">
    <location>
        <begin position="323"/>
        <end position="443"/>
    </location>
</feature>
<evidence type="ECO:0000256" key="7">
    <source>
        <dbReference type="SAM" id="Coils"/>
    </source>
</evidence>
<name>A0A317Y1P7_MAIZE</name>
<organism evidence="8">
    <name type="scientific">Zea mays</name>
    <name type="common">Maize</name>
    <dbReference type="NCBI Taxonomy" id="4577"/>
    <lineage>
        <taxon>Eukaryota</taxon>
        <taxon>Viridiplantae</taxon>
        <taxon>Streptophyta</taxon>
        <taxon>Embryophyta</taxon>
        <taxon>Tracheophyta</taxon>
        <taxon>Spermatophyta</taxon>
        <taxon>Magnoliopsida</taxon>
        <taxon>Liliopsida</taxon>
        <taxon>Poales</taxon>
        <taxon>Poaceae</taxon>
        <taxon>PACMAD clade</taxon>
        <taxon>Panicoideae</taxon>
        <taxon>Andropogonodae</taxon>
        <taxon>Andropogoneae</taxon>
        <taxon>Tripsacinae</taxon>
        <taxon>Zea</taxon>
    </lineage>
</organism>
<dbReference type="UniPathway" id="UPA00143"/>
<evidence type="ECO:0000256" key="4">
    <source>
        <dbReference type="ARBA" id="ARBA00022833"/>
    </source>
</evidence>
<keyword evidence="5 6" id="KW-0539">Nucleus</keyword>
<dbReference type="EMBL" id="NCVQ01000001">
    <property type="protein sequence ID" value="PWZ52547.1"/>
    <property type="molecule type" value="Genomic_DNA"/>
</dbReference>
<keyword evidence="4 6" id="KW-0862">Zinc</keyword>
<comment type="subcellular location">
    <subcellularLocation>
        <location evidence="1 6">Nucleus</location>
    </subcellularLocation>
</comment>
<keyword evidence="2 6" id="KW-0479">Metal-binding</keyword>